<dbReference type="InterPro" id="IPR036749">
    <property type="entry name" value="Expansin_CBD_sf"/>
</dbReference>
<keyword evidence="6" id="KW-1185">Reference proteome</keyword>
<feature type="chain" id="PRO_5044785711" evidence="2">
    <location>
        <begin position="21"/>
        <end position="244"/>
    </location>
</feature>
<dbReference type="PANTHER" id="PTHR31692:SF2">
    <property type="entry name" value="EXPANSIN-LIKE B1"/>
    <property type="match status" value="1"/>
</dbReference>
<organism evidence="5 6">
    <name type="scientific">Abeliophyllum distichum</name>
    <dbReference type="NCBI Taxonomy" id="126358"/>
    <lineage>
        <taxon>Eukaryota</taxon>
        <taxon>Viridiplantae</taxon>
        <taxon>Streptophyta</taxon>
        <taxon>Embryophyta</taxon>
        <taxon>Tracheophyta</taxon>
        <taxon>Spermatophyta</taxon>
        <taxon>Magnoliopsida</taxon>
        <taxon>eudicotyledons</taxon>
        <taxon>Gunneridae</taxon>
        <taxon>Pentapetalae</taxon>
        <taxon>asterids</taxon>
        <taxon>lamiids</taxon>
        <taxon>Lamiales</taxon>
        <taxon>Oleaceae</taxon>
        <taxon>Forsythieae</taxon>
        <taxon>Abeliophyllum</taxon>
    </lineage>
</organism>
<dbReference type="InterPro" id="IPR007112">
    <property type="entry name" value="Expansin/allergen_DPBB_dom"/>
</dbReference>
<feature type="signal peptide" evidence="2">
    <location>
        <begin position="1"/>
        <end position="20"/>
    </location>
</feature>
<dbReference type="AlphaFoldDB" id="A0ABD1UJP6"/>
<evidence type="ECO:0000313" key="5">
    <source>
        <dbReference type="EMBL" id="KAL2525212.1"/>
    </source>
</evidence>
<keyword evidence="2" id="KW-0732">Signal</keyword>
<protein>
    <submittedName>
        <fullName evidence="5">Expansin-like B1</fullName>
    </submittedName>
</protein>
<dbReference type="GO" id="GO:0009653">
    <property type="term" value="P:anatomical structure morphogenesis"/>
    <property type="evidence" value="ECO:0007669"/>
    <property type="project" value="UniProtKB-ARBA"/>
</dbReference>
<dbReference type="InterPro" id="IPR036908">
    <property type="entry name" value="RlpA-like_sf"/>
</dbReference>
<proteinExistence type="inferred from homology"/>
<gene>
    <name evidence="5" type="ORF">Adt_10266</name>
</gene>
<dbReference type="Pfam" id="PF01357">
    <property type="entry name" value="Expansin_C"/>
    <property type="match status" value="1"/>
</dbReference>
<dbReference type="InterPro" id="IPR009009">
    <property type="entry name" value="RlpA-like_DPBB"/>
</dbReference>
<sequence length="244" mass="27520">MACYSLFFSLILLLAAVCYGEEAFVYSRATYYGSPECLGTATGACGFGEYGRTVNNGEVTGVSRLYRNGSGCGACYQVRCQIRTHCREEGVKVVVTDYGEGDRTDFILSTQGYSKLARPNMAEELFAYGVVDVEYNRVPCRYGRRLMLKVHEYSNYPHYLALVPLYNEGFSDITAMYIWQDGMGWRPMRRAFGTVFDIPNPPKEPLLIRVQYNVQTEVKSADITNAIPEDWEVGVAYDTHVQIN</sequence>
<dbReference type="CDD" id="cd22277">
    <property type="entry name" value="DPBB_EXLB_N"/>
    <property type="match status" value="1"/>
</dbReference>
<dbReference type="PANTHER" id="PTHR31692">
    <property type="entry name" value="EXPANSIN-B3"/>
    <property type="match status" value="1"/>
</dbReference>
<dbReference type="InterPro" id="IPR007118">
    <property type="entry name" value="Expan_Lol_pI"/>
</dbReference>
<dbReference type="EMBL" id="JBFOLK010000003">
    <property type="protein sequence ID" value="KAL2525212.1"/>
    <property type="molecule type" value="Genomic_DNA"/>
</dbReference>
<evidence type="ECO:0000259" key="4">
    <source>
        <dbReference type="PROSITE" id="PS50843"/>
    </source>
</evidence>
<evidence type="ECO:0000256" key="1">
    <source>
        <dbReference type="RuleBase" id="RU003460"/>
    </source>
</evidence>
<dbReference type="SUPFAM" id="SSF49590">
    <property type="entry name" value="PHL pollen allergen"/>
    <property type="match status" value="1"/>
</dbReference>
<feature type="domain" description="Expansin-like EG45" evidence="3">
    <location>
        <begin position="42"/>
        <end position="145"/>
    </location>
</feature>
<accession>A0ABD1UJP6</accession>
<feature type="domain" description="Expansin-like CBD" evidence="4">
    <location>
        <begin position="158"/>
        <end position="239"/>
    </location>
</feature>
<dbReference type="InterPro" id="IPR007117">
    <property type="entry name" value="Expansin_CBD"/>
</dbReference>
<dbReference type="PRINTS" id="PR01225">
    <property type="entry name" value="EXPANSNFAMLY"/>
</dbReference>
<dbReference type="Gene3D" id="2.60.40.760">
    <property type="entry name" value="Expansin, cellulose-binding-like domain"/>
    <property type="match status" value="1"/>
</dbReference>
<comment type="caution">
    <text evidence="5">The sequence shown here is derived from an EMBL/GenBank/DDBJ whole genome shotgun (WGS) entry which is preliminary data.</text>
</comment>
<dbReference type="Gene3D" id="2.40.40.10">
    <property type="entry name" value="RlpA-like domain"/>
    <property type="match status" value="1"/>
</dbReference>
<dbReference type="PROSITE" id="PS50842">
    <property type="entry name" value="EXPANSIN_EG45"/>
    <property type="match status" value="1"/>
</dbReference>
<reference evidence="6" key="1">
    <citation type="submission" date="2024-07" db="EMBL/GenBank/DDBJ databases">
        <title>Two chromosome-level genome assemblies of Korean endemic species Abeliophyllum distichum and Forsythia ovata (Oleaceae).</title>
        <authorList>
            <person name="Jang H."/>
        </authorList>
    </citation>
    <scope>NUCLEOTIDE SEQUENCE [LARGE SCALE GENOMIC DNA]</scope>
</reference>
<dbReference type="Proteomes" id="UP001604336">
    <property type="component" value="Unassembled WGS sequence"/>
</dbReference>
<dbReference type="SUPFAM" id="SSF50685">
    <property type="entry name" value="Barwin-like endoglucanases"/>
    <property type="match status" value="1"/>
</dbReference>
<evidence type="ECO:0000256" key="2">
    <source>
        <dbReference type="SAM" id="SignalP"/>
    </source>
</evidence>
<name>A0ABD1UJP6_9LAMI</name>
<evidence type="ECO:0000313" key="6">
    <source>
        <dbReference type="Proteomes" id="UP001604336"/>
    </source>
</evidence>
<dbReference type="PROSITE" id="PS50843">
    <property type="entry name" value="EXPANSIN_CBD"/>
    <property type="match status" value="1"/>
</dbReference>
<evidence type="ECO:0000259" key="3">
    <source>
        <dbReference type="PROSITE" id="PS50842"/>
    </source>
</evidence>
<comment type="similarity">
    <text evidence="1">Belongs to the expansin family.</text>
</comment>
<dbReference type="Pfam" id="PF03330">
    <property type="entry name" value="DPBB_1"/>
    <property type="match status" value="1"/>
</dbReference>